<sequence length="321" mass="35527">MPNLTVAVLAPNGYARDLGKKGTSTDITFYNLKKGHDTVTLLEPTRYPDRLAPLFYVVSMAHEAVVVISEITPMTAEWILMLDCADVKYGTIILKNYIQPNQIAPLIKGTVLEKYTVMEEDFIGLSAGLLERAAKQTEIEPKEGSVGSVPIDHHFNVRGIGTVILGCVADGWIRKHDKMRVEPLGKTAQIRSVQKHDDDFAWAYAGDRVGCALKDVDAEELDRGFVLTTDPKVTHTTTVTGDARLVKYWPGEIKEQMVVSVGHWMQFLSARVTKVENGSDWHAPKLTLEMETPLVYKPGDSAVIHYLDGGKLRIVGTITLP</sequence>
<dbReference type="GO" id="GO:0005525">
    <property type="term" value="F:GTP binding"/>
    <property type="evidence" value="ECO:0007669"/>
    <property type="project" value="InterPro"/>
</dbReference>
<dbReference type="InterPro" id="IPR050055">
    <property type="entry name" value="EF-Tu_GTPase"/>
</dbReference>
<dbReference type="Pfam" id="PF03144">
    <property type="entry name" value="GTP_EFTU_D2"/>
    <property type="match status" value="1"/>
</dbReference>
<dbReference type="PANTHER" id="PTHR43721:SF11">
    <property type="entry name" value="SELENOCYSTEINE-SPECIFIC ELONGATION FACTOR"/>
    <property type="match status" value="1"/>
</dbReference>
<dbReference type="InterPro" id="IPR004161">
    <property type="entry name" value="EFTu-like_2"/>
</dbReference>
<comment type="caution">
    <text evidence="2">The sequence shown here is derived from an EMBL/GenBank/DDBJ whole genome shotgun (WGS) entry which is preliminary data.</text>
</comment>
<dbReference type="AlphaFoldDB" id="A0A644UKH6"/>
<dbReference type="PANTHER" id="PTHR43721">
    <property type="entry name" value="ELONGATION FACTOR TU-RELATED"/>
    <property type="match status" value="1"/>
</dbReference>
<proteinExistence type="predicted"/>
<feature type="domain" description="Translation elongation factor EFTu-like" evidence="1">
    <location>
        <begin position="161"/>
        <end position="228"/>
    </location>
</feature>
<dbReference type="InterPro" id="IPR027417">
    <property type="entry name" value="P-loop_NTPase"/>
</dbReference>
<accession>A0A644UKH6</accession>
<evidence type="ECO:0000313" key="2">
    <source>
        <dbReference type="EMBL" id="MPL79454.1"/>
    </source>
</evidence>
<dbReference type="Gene3D" id="2.40.30.10">
    <property type="entry name" value="Translation factors"/>
    <property type="match status" value="1"/>
</dbReference>
<dbReference type="InterPro" id="IPR009000">
    <property type="entry name" value="Transl_B-barrel_sf"/>
</dbReference>
<name>A0A644UKH6_9ZZZZ</name>
<protein>
    <recommendedName>
        <fullName evidence="1">Translation elongation factor EFTu-like domain-containing protein</fullName>
    </recommendedName>
</protein>
<gene>
    <name evidence="2" type="ORF">SDC9_25332</name>
</gene>
<reference evidence="2" key="1">
    <citation type="submission" date="2019-08" db="EMBL/GenBank/DDBJ databases">
        <authorList>
            <person name="Kucharzyk K."/>
            <person name="Murdoch R.W."/>
            <person name="Higgins S."/>
            <person name="Loffler F."/>
        </authorList>
    </citation>
    <scope>NUCLEOTIDE SEQUENCE</scope>
</reference>
<dbReference type="GO" id="GO:0001514">
    <property type="term" value="P:selenocysteine incorporation"/>
    <property type="evidence" value="ECO:0007669"/>
    <property type="project" value="TreeGrafter"/>
</dbReference>
<dbReference type="Gene3D" id="3.40.50.300">
    <property type="entry name" value="P-loop containing nucleotide triphosphate hydrolases"/>
    <property type="match status" value="1"/>
</dbReference>
<evidence type="ECO:0000259" key="1">
    <source>
        <dbReference type="Pfam" id="PF03144"/>
    </source>
</evidence>
<dbReference type="EMBL" id="VSSQ01000127">
    <property type="protein sequence ID" value="MPL79454.1"/>
    <property type="molecule type" value="Genomic_DNA"/>
</dbReference>
<dbReference type="SUPFAM" id="SSF50447">
    <property type="entry name" value="Translation proteins"/>
    <property type="match status" value="1"/>
</dbReference>
<organism evidence="2">
    <name type="scientific">bioreactor metagenome</name>
    <dbReference type="NCBI Taxonomy" id="1076179"/>
    <lineage>
        <taxon>unclassified sequences</taxon>
        <taxon>metagenomes</taxon>
        <taxon>ecological metagenomes</taxon>
    </lineage>
</organism>
<dbReference type="GO" id="GO:0003746">
    <property type="term" value="F:translation elongation factor activity"/>
    <property type="evidence" value="ECO:0007669"/>
    <property type="project" value="TreeGrafter"/>
</dbReference>